<feature type="repeat" description="TPR" evidence="10">
    <location>
        <begin position="674"/>
        <end position="707"/>
    </location>
</feature>
<evidence type="ECO:0000256" key="6">
    <source>
        <dbReference type="ARBA" id="ARBA00022803"/>
    </source>
</evidence>
<dbReference type="InterPro" id="IPR011990">
    <property type="entry name" value="TPR-like_helical_dom_sf"/>
</dbReference>
<reference evidence="13" key="1">
    <citation type="submission" date="2016-04" db="EMBL/GenBank/DDBJ databases">
        <authorList>
            <person name="Tabuchi Yagui T.R."/>
        </authorList>
    </citation>
    <scope>NUCLEOTIDE SEQUENCE [LARGE SCALE GENOMIC DNA]</scope>
    <source>
        <strain evidence="13">NIES-26</strain>
    </source>
</reference>
<feature type="repeat" description="TPR" evidence="10">
    <location>
        <begin position="464"/>
        <end position="497"/>
    </location>
</feature>
<feature type="repeat" description="TPR" evidence="10">
    <location>
        <begin position="422"/>
        <end position="455"/>
    </location>
</feature>
<evidence type="ECO:0000256" key="11">
    <source>
        <dbReference type="SAM" id="Coils"/>
    </source>
</evidence>
<keyword evidence="5" id="KW-0677">Repeat</keyword>
<evidence type="ECO:0000256" key="7">
    <source>
        <dbReference type="ARBA" id="ARBA00023054"/>
    </source>
</evidence>
<feature type="domain" description="NB-ARC" evidence="12">
    <location>
        <begin position="8"/>
        <end position="137"/>
    </location>
</feature>
<feature type="coiled-coil region" evidence="11">
    <location>
        <begin position="281"/>
        <end position="343"/>
    </location>
</feature>
<dbReference type="GO" id="GO:0005874">
    <property type="term" value="C:microtubule"/>
    <property type="evidence" value="ECO:0007669"/>
    <property type="project" value="UniProtKB-KW"/>
</dbReference>
<dbReference type="Gene3D" id="3.40.50.300">
    <property type="entry name" value="P-loop containing nucleotide triphosphate hydrolases"/>
    <property type="match status" value="1"/>
</dbReference>
<protein>
    <submittedName>
        <fullName evidence="13">NB-ARC domain-containing protein</fullName>
    </submittedName>
</protein>
<comment type="subcellular location">
    <subcellularLocation>
        <location evidence="1">Cytoplasm</location>
        <location evidence="1">Cytoskeleton</location>
    </subcellularLocation>
</comment>
<feature type="repeat" description="TPR" evidence="10">
    <location>
        <begin position="632"/>
        <end position="665"/>
    </location>
</feature>
<organism evidence="13 14">
    <name type="scientific">Nostoc minutum NIES-26</name>
    <dbReference type="NCBI Taxonomy" id="1844469"/>
    <lineage>
        <taxon>Bacteria</taxon>
        <taxon>Bacillati</taxon>
        <taxon>Cyanobacteriota</taxon>
        <taxon>Cyanophyceae</taxon>
        <taxon>Nostocales</taxon>
        <taxon>Nostocaceae</taxon>
        <taxon>Nostoc</taxon>
    </lineage>
</organism>
<evidence type="ECO:0000313" key="13">
    <source>
        <dbReference type="EMBL" id="RCJ32438.1"/>
    </source>
</evidence>
<evidence type="ECO:0000256" key="5">
    <source>
        <dbReference type="ARBA" id="ARBA00022737"/>
    </source>
</evidence>
<feature type="repeat" description="TPR" evidence="10">
    <location>
        <begin position="716"/>
        <end position="749"/>
    </location>
</feature>
<dbReference type="PANTHER" id="PTHR45783">
    <property type="entry name" value="KINESIN LIGHT CHAIN"/>
    <property type="match status" value="1"/>
</dbReference>
<evidence type="ECO:0000259" key="12">
    <source>
        <dbReference type="Pfam" id="PF00931"/>
    </source>
</evidence>
<feature type="repeat" description="TPR" evidence="10">
    <location>
        <begin position="506"/>
        <end position="539"/>
    </location>
</feature>
<dbReference type="SUPFAM" id="SSF52540">
    <property type="entry name" value="P-loop containing nucleoside triphosphate hydrolases"/>
    <property type="match status" value="1"/>
</dbReference>
<comment type="similarity">
    <text evidence="2">Belongs to the kinesin light chain family.</text>
</comment>
<evidence type="ECO:0000256" key="4">
    <source>
        <dbReference type="ARBA" id="ARBA00022701"/>
    </source>
</evidence>
<name>A0A367R7G9_9NOSO</name>
<dbReference type="SMART" id="SM00028">
    <property type="entry name" value="TPR"/>
    <property type="match status" value="9"/>
</dbReference>
<comment type="caution">
    <text evidence="13">The sequence shown here is derived from an EMBL/GenBank/DDBJ whole genome shotgun (WGS) entry which is preliminary data.</text>
</comment>
<keyword evidence="9" id="KW-0206">Cytoskeleton</keyword>
<evidence type="ECO:0000256" key="1">
    <source>
        <dbReference type="ARBA" id="ARBA00004245"/>
    </source>
</evidence>
<dbReference type="InterPro" id="IPR027417">
    <property type="entry name" value="P-loop_NTPase"/>
</dbReference>
<dbReference type="GO" id="GO:0043531">
    <property type="term" value="F:ADP binding"/>
    <property type="evidence" value="ECO:0007669"/>
    <property type="project" value="InterPro"/>
</dbReference>
<evidence type="ECO:0000256" key="9">
    <source>
        <dbReference type="ARBA" id="ARBA00023212"/>
    </source>
</evidence>
<dbReference type="InterPro" id="IPR019734">
    <property type="entry name" value="TPR_rpt"/>
</dbReference>
<keyword evidence="3" id="KW-0963">Cytoplasm</keyword>
<dbReference type="Gene3D" id="1.25.40.10">
    <property type="entry name" value="Tetratricopeptide repeat domain"/>
    <property type="match status" value="3"/>
</dbReference>
<evidence type="ECO:0000313" key="14">
    <source>
        <dbReference type="Proteomes" id="UP000252107"/>
    </source>
</evidence>
<dbReference type="Pfam" id="PF00931">
    <property type="entry name" value="NB-ARC"/>
    <property type="match status" value="1"/>
</dbReference>
<dbReference type="SUPFAM" id="SSF48452">
    <property type="entry name" value="TPR-like"/>
    <property type="match status" value="1"/>
</dbReference>
<evidence type="ECO:0000256" key="2">
    <source>
        <dbReference type="ARBA" id="ARBA00009622"/>
    </source>
</evidence>
<dbReference type="Pfam" id="PF13176">
    <property type="entry name" value="TPR_7"/>
    <property type="match status" value="1"/>
</dbReference>
<dbReference type="PANTHER" id="PTHR45783:SF3">
    <property type="entry name" value="KINESIN LIGHT CHAIN"/>
    <property type="match status" value="1"/>
</dbReference>
<keyword evidence="6 10" id="KW-0802">TPR repeat</keyword>
<dbReference type="GO" id="GO:0019894">
    <property type="term" value="F:kinesin binding"/>
    <property type="evidence" value="ECO:0007669"/>
    <property type="project" value="TreeGrafter"/>
</dbReference>
<dbReference type="PROSITE" id="PS50005">
    <property type="entry name" value="TPR"/>
    <property type="match status" value="6"/>
</dbReference>
<gene>
    <name evidence="13" type="ORF">A6770_18655</name>
</gene>
<dbReference type="InterPro" id="IPR002182">
    <property type="entry name" value="NB-ARC"/>
</dbReference>
<dbReference type="Pfam" id="PF13424">
    <property type="entry name" value="TPR_12"/>
    <property type="match status" value="4"/>
</dbReference>
<dbReference type="AlphaFoldDB" id="A0A367R7G9"/>
<accession>A0A367R7G9</accession>
<evidence type="ECO:0000256" key="3">
    <source>
        <dbReference type="ARBA" id="ARBA00022490"/>
    </source>
</evidence>
<dbReference type="PRINTS" id="PR00381">
    <property type="entry name" value="KINESINLIGHT"/>
</dbReference>
<dbReference type="GO" id="GO:0005737">
    <property type="term" value="C:cytoplasm"/>
    <property type="evidence" value="ECO:0007669"/>
    <property type="project" value="TreeGrafter"/>
</dbReference>
<keyword evidence="8" id="KW-0505">Motor protein</keyword>
<dbReference type="GO" id="GO:0007018">
    <property type="term" value="P:microtubule-based movement"/>
    <property type="evidence" value="ECO:0007669"/>
    <property type="project" value="TreeGrafter"/>
</dbReference>
<evidence type="ECO:0000256" key="10">
    <source>
        <dbReference type="PROSITE-ProRule" id="PRU00339"/>
    </source>
</evidence>
<dbReference type="InterPro" id="IPR002151">
    <property type="entry name" value="Kinesin_light"/>
</dbReference>
<dbReference type="GO" id="GO:0005871">
    <property type="term" value="C:kinesin complex"/>
    <property type="evidence" value="ECO:0007669"/>
    <property type="project" value="InterPro"/>
</dbReference>
<proteinExistence type="inferred from homology"/>
<keyword evidence="14" id="KW-1185">Reference proteome</keyword>
<keyword evidence="4" id="KW-0493">Microtubule</keyword>
<keyword evidence="7 11" id="KW-0175">Coiled coil</keyword>
<dbReference type="Proteomes" id="UP000252107">
    <property type="component" value="Unassembled WGS sequence"/>
</dbReference>
<sequence length="776" mass="88754">MVEFVGREEELQNLHQLLQDNKQVAIAAIAGMGGVGKTELALQYAINKRETYNGGLCWLLPKTGDVGIQVVQFARTQLDLNPPEDFDLLAQVQYCWRRWREGDVLLVLDDVGDYQEVKPYFQSLPSRFKVLMTTRQNWGRIAKLSLDVLLPEAALELLRSLLKETPERIERELAVANQLCEWLGYLPLGVELVGRYLARKQDLSLTEMLRRLENKRLDERSLFKSKSEADMTAQRGVLAAFELSWQELEDDDKQLGCLLSLFAAAPIPWKLVEQCLPEEDAEDLEEIRDDKLLNLHLLQRKGEGIYQLHSLLREFFQYKCTGLEQAEELKRSLCNEIVVVAKEISPMPTLEQITAVSPAVPHIAEVAKNLIEYISDDDLLWPFVGNSRFYYGQGLYDQALPWFEQCLEVIKKRLGEEHPDVATSLNNLAELYHSQSRYSKAESLLQQALALRRRLQGQEHPDVATSLNNLALLYHSQGRYSEAEPLLQQALVLRRRLLGEEHPDVAQSFNNLALLYHSQGRYSKAEPLYQQALALKGRLLGEEHPDVVLSLSNLALLYYSQGKYGEAEPLLQQTLALRRRLLGEEHPDVAQSLNNVAGLYDSQNRYNEAEPLYQQALALGRRLLGEEHPDVATSLNNLASLYYSQSRYSEAEPLYQQALTLRRRLLGEEHPDVALSLNNLALLYYSQGRYSKAEPLYQQALTLRRRLLGEEHPDVALSLNNLALLYYSQGRYSKAEPLYMQALDIFERWLGTNHPNTVTVRENLAYLRDRLTSNPE</sequence>
<dbReference type="EMBL" id="LXQD01000205">
    <property type="protein sequence ID" value="RCJ32438.1"/>
    <property type="molecule type" value="Genomic_DNA"/>
</dbReference>
<evidence type="ECO:0000256" key="8">
    <source>
        <dbReference type="ARBA" id="ARBA00023175"/>
    </source>
</evidence>